<sequence>MELIDIHSDNVHEHGFFCMRSKPKSTGYRKKLAWLTERFKEGLHLKMVVDEGQPRGFIEYMPSEYNWRGISGANYIVIHCLWIVGKGKGKGYGSSLLQACIAHAKALNKSGVAMVTSSETWLSDKAFFLKHGFASIDAAPPSFELIVNRFDDQPPPAFNHGWEKRAEAYAEGLTVIRADQCPYFEEAVNTFREAAAERGIPFTLVDIDHCQDAQHGPSPYGVFHVLLNGSLLTYHPMSKRELHKRLDVHLLQHAGN</sequence>
<evidence type="ECO:0000259" key="1">
    <source>
        <dbReference type="Pfam" id="PF00583"/>
    </source>
</evidence>
<protein>
    <submittedName>
        <fullName evidence="2">GNAT family N-acetyltransferase</fullName>
        <ecNumber evidence="2">2.3.1.-</ecNumber>
    </submittedName>
</protein>
<dbReference type="Gene3D" id="3.40.630.30">
    <property type="match status" value="1"/>
</dbReference>
<accession>A0ABV5KUI4</accession>
<dbReference type="GO" id="GO:0016746">
    <property type="term" value="F:acyltransferase activity"/>
    <property type="evidence" value="ECO:0007669"/>
    <property type="project" value="UniProtKB-KW"/>
</dbReference>
<proteinExistence type="predicted"/>
<reference evidence="2 3" key="1">
    <citation type="submission" date="2024-09" db="EMBL/GenBank/DDBJ databases">
        <authorList>
            <person name="Sun Q."/>
            <person name="Mori K."/>
        </authorList>
    </citation>
    <scope>NUCLEOTIDE SEQUENCE [LARGE SCALE GENOMIC DNA]</scope>
    <source>
        <strain evidence="2 3">TISTR 2452</strain>
    </source>
</reference>
<keyword evidence="2" id="KW-0012">Acyltransferase</keyword>
<name>A0ABV5KUI4_9BACL</name>
<dbReference type="RefSeq" id="WP_377498618.1">
    <property type="nucleotide sequence ID" value="NZ_JBHMDO010000038.1"/>
</dbReference>
<comment type="caution">
    <text evidence="2">The sequence shown here is derived from an EMBL/GenBank/DDBJ whole genome shotgun (WGS) entry which is preliminary data.</text>
</comment>
<dbReference type="InterPro" id="IPR000182">
    <property type="entry name" value="GNAT_dom"/>
</dbReference>
<dbReference type="EMBL" id="JBHMDO010000038">
    <property type="protein sequence ID" value="MFB9328881.1"/>
    <property type="molecule type" value="Genomic_DNA"/>
</dbReference>
<gene>
    <name evidence="2" type="ORF">ACFFSY_23345</name>
</gene>
<dbReference type="EC" id="2.3.1.-" evidence="2"/>
<organism evidence="2 3">
    <name type="scientific">Paenibacillus aurantiacus</name>
    <dbReference type="NCBI Taxonomy" id="1936118"/>
    <lineage>
        <taxon>Bacteria</taxon>
        <taxon>Bacillati</taxon>
        <taxon>Bacillota</taxon>
        <taxon>Bacilli</taxon>
        <taxon>Bacillales</taxon>
        <taxon>Paenibacillaceae</taxon>
        <taxon>Paenibacillus</taxon>
    </lineage>
</organism>
<keyword evidence="2" id="KW-0808">Transferase</keyword>
<dbReference type="InterPro" id="IPR016181">
    <property type="entry name" value="Acyl_CoA_acyltransferase"/>
</dbReference>
<dbReference type="Pfam" id="PF00583">
    <property type="entry name" value="Acetyltransf_1"/>
    <property type="match status" value="1"/>
</dbReference>
<evidence type="ECO:0000313" key="2">
    <source>
        <dbReference type="EMBL" id="MFB9328881.1"/>
    </source>
</evidence>
<dbReference type="SUPFAM" id="SSF55729">
    <property type="entry name" value="Acyl-CoA N-acyltransferases (Nat)"/>
    <property type="match status" value="1"/>
</dbReference>
<dbReference type="Proteomes" id="UP001589747">
    <property type="component" value="Unassembled WGS sequence"/>
</dbReference>
<feature type="domain" description="N-acetyltransferase" evidence="1">
    <location>
        <begin position="28"/>
        <end position="133"/>
    </location>
</feature>
<evidence type="ECO:0000313" key="3">
    <source>
        <dbReference type="Proteomes" id="UP001589747"/>
    </source>
</evidence>
<keyword evidence="3" id="KW-1185">Reference proteome</keyword>